<dbReference type="InterPro" id="IPR026135">
    <property type="entry name" value="C6orf15"/>
</dbReference>
<dbReference type="AlphaFoldDB" id="A0A8B7AQ60"/>
<dbReference type="GO" id="GO:0030198">
    <property type="term" value="P:extracellular matrix organization"/>
    <property type="evidence" value="ECO:0007669"/>
    <property type="project" value="TreeGrafter"/>
</dbReference>
<gene>
    <name evidence="4" type="primary">CUNH6orf15</name>
</gene>
<evidence type="ECO:0000256" key="2">
    <source>
        <dbReference type="SAM" id="SignalP"/>
    </source>
</evidence>
<proteinExistence type="predicted"/>
<accession>A0A8B7AQ60</accession>
<evidence type="ECO:0000256" key="1">
    <source>
        <dbReference type="SAM" id="MobiDB-lite"/>
    </source>
</evidence>
<dbReference type="OrthoDB" id="9446516at2759"/>
<keyword evidence="2" id="KW-0732">Signal</keyword>
<dbReference type="Pfam" id="PF15809">
    <property type="entry name" value="STG"/>
    <property type="match status" value="1"/>
</dbReference>
<dbReference type="RefSeq" id="XP_007949652.1">
    <property type="nucleotide sequence ID" value="XM_007951461.2"/>
</dbReference>
<dbReference type="PANTHER" id="PTHR15817:SF2">
    <property type="entry name" value="SIMILAR TO RIKEN CDNA 2300002M23"/>
    <property type="match status" value="1"/>
</dbReference>
<keyword evidence="3" id="KW-1185">Reference proteome</keyword>
<feature type="compositionally biased region" description="Low complexity" evidence="1">
    <location>
        <begin position="148"/>
        <end position="161"/>
    </location>
</feature>
<reference evidence="4" key="1">
    <citation type="submission" date="2025-08" db="UniProtKB">
        <authorList>
            <consortium name="RefSeq"/>
        </authorList>
    </citation>
    <scope>IDENTIFICATION</scope>
</reference>
<evidence type="ECO:0000313" key="3">
    <source>
        <dbReference type="Proteomes" id="UP000694850"/>
    </source>
</evidence>
<evidence type="ECO:0000313" key="4">
    <source>
        <dbReference type="RefSeq" id="XP_007949652.1"/>
    </source>
</evidence>
<dbReference type="GO" id="GO:0031012">
    <property type="term" value="C:extracellular matrix"/>
    <property type="evidence" value="ECO:0007669"/>
    <property type="project" value="TreeGrafter"/>
</dbReference>
<feature type="signal peptide" evidence="2">
    <location>
        <begin position="1"/>
        <end position="26"/>
    </location>
</feature>
<feature type="region of interest" description="Disordered" evidence="1">
    <location>
        <begin position="146"/>
        <end position="168"/>
    </location>
</feature>
<dbReference type="Proteomes" id="UP000694850">
    <property type="component" value="Unplaced"/>
</dbReference>
<name>A0A8B7AQ60_ORYAF</name>
<feature type="region of interest" description="Disordered" evidence="1">
    <location>
        <begin position="47"/>
        <end position="110"/>
    </location>
</feature>
<dbReference type="PANTHER" id="PTHR15817">
    <property type="entry name" value="STG PROTEIN"/>
    <property type="match status" value="1"/>
</dbReference>
<protein>
    <submittedName>
        <fullName evidence="4">Uncharacterized protein C6orf15 homolog</fullName>
    </submittedName>
</protein>
<organism evidence="3 4">
    <name type="scientific">Orycteropus afer afer</name>
    <dbReference type="NCBI Taxonomy" id="1230840"/>
    <lineage>
        <taxon>Eukaryota</taxon>
        <taxon>Metazoa</taxon>
        <taxon>Chordata</taxon>
        <taxon>Craniata</taxon>
        <taxon>Vertebrata</taxon>
        <taxon>Euteleostomi</taxon>
        <taxon>Mammalia</taxon>
        <taxon>Eutheria</taxon>
        <taxon>Afrotheria</taxon>
        <taxon>Tubulidentata</taxon>
        <taxon>Orycteropodidae</taxon>
        <taxon>Orycteropus</taxon>
    </lineage>
</organism>
<feature type="chain" id="PRO_5034509921" evidence="2">
    <location>
        <begin position="27"/>
        <end position="313"/>
    </location>
</feature>
<sequence>MQGHVAGSWALLGLLLVYFHLTGLFARSISAVEKKVSQDMETNLPLLGQPSLARSSDSEHPQTKADAGSNGMAKGHLKPMMSLSDGSQAAGGPGVQNWPSSEGLPSVDSWPPRGSWPLMAAAVEDHPGDLLPERLAALPMSSGPLREGPSAYSAGASPGASLLHQDSGPRQPCCSNLLGALGEIPSQHPPWSLINRIRQPLLPGHPWGTLIPSVSWGSGRPGTGWGTRPMPPSYAGSWGDNNQYPGTSWGNINRYPGGSWGNIIRYPGATWGNIHPFPGTSNQFPPRILRPPGSSWNIPTGFPNSHDAGSQWS</sequence>